<feature type="region of interest" description="Disordered" evidence="1">
    <location>
        <begin position="106"/>
        <end position="151"/>
    </location>
</feature>
<evidence type="ECO:0000313" key="2">
    <source>
        <dbReference type="EMBL" id="KAG5948538.1"/>
    </source>
</evidence>
<evidence type="ECO:0000313" key="3">
    <source>
        <dbReference type="Proteomes" id="UP000706124"/>
    </source>
</evidence>
<dbReference type="Proteomes" id="UP000706124">
    <property type="component" value="Unassembled WGS sequence"/>
</dbReference>
<feature type="non-terminal residue" evidence="2">
    <location>
        <position position="261"/>
    </location>
</feature>
<dbReference type="InterPro" id="IPR043129">
    <property type="entry name" value="ATPase_NBD"/>
</dbReference>
<dbReference type="SUPFAM" id="SSF53067">
    <property type="entry name" value="Actin-like ATPase domain"/>
    <property type="match status" value="1"/>
</dbReference>
<sequence length="261" mass="28048">MSTLPIRNHPSTGSAPPGSTTEAIHGPIRDQTGTVHPADRLIVGVDFGTTFSGVAAVYTATPDDIEIIKTWPGGNGITSDKVPTELTYDVPAHPVHPARPVHAAPISSFSSSMPTPSSSLSSSSSSSSSPSPSSSSSSSSSPSPTPKWGFQFRRPEEPRLRCIKLFLDPIQKLPFYVSHLDTAAQLKRANRTVVDAVSDYLTQIRCHTMETLSRRYGASFMASTRVEFVLTCPAVWSDAAKHRTLLAAERAGMGRRGEIRM</sequence>
<dbReference type="PANTHER" id="PTHR14187:SF82">
    <property type="entry name" value="FAMILY CHAPERONE, PUTATIVE (AFU_ORTHOLOGUE AFUA_7G08575)-RELATED"/>
    <property type="match status" value="1"/>
</dbReference>
<dbReference type="PANTHER" id="PTHR14187">
    <property type="entry name" value="ALPHA KINASE/ELONGATION FACTOR 2 KINASE"/>
    <property type="match status" value="1"/>
</dbReference>
<feature type="compositionally biased region" description="Low complexity" evidence="1">
    <location>
        <begin position="106"/>
        <end position="142"/>
    </location>
</feature>
<protein>
    <submittedName>
        <fullName evidence="2">Uncharacterized protein</fullName>
    </submittedName>
</protein>
<feature type="compositionally biased region" description="Polar residues" evidence="1">
    <location>
        <begin position="1"/>
        <end position="22"/>
    </location>
</feature>
<reference evidence="2 3" key="1">
    <citation type="journal article" date="2020" name="bioRxiv">
        <title>Whole genome comparisons of ergot fungi reveals the divergence and evolution of species within the genus Claviceps are the result of varying mechanisms driving genome evolution and host range expansion.</title>
        <authorList>
            <person name="Wyka S.A."/>
            <person name="Mondo S.J."/>
            <person name="Liu M."/>
            <person name="Dettman J."/>
            <person name="Nalam V."/>
            <person name="Broders K.D."/>
        </authorList>
    </citation>
    <scope>NUCLEOTIDE SEQUENCE [LARGE SCALE GENOMIC DNA]</scope>
    <source>
        <strain evidence="2 3">CCC 1485</strain>
    </source>
</reference>
<proteinExistence type="predicted"/>
<dbReference type="OrthoDB" id="2963168at2759"/>
<feature type="region of interest" description="Disordered" evidence="1">
    <location>
        <begin position="1"/>
        <end position="33"/>
    </location>
</feature>
<name>A0A9P7SJX8_9HYPO</name>
<accession>A0A9P7SJX8</accession>
<comment type="caution">
    <text evidence="2">The sequence shown here is derived from an EMBL/GenBank/DDBJ whole genome shotgun (WGS) entry which is preliminary data.</text>
</comment>
<dbReference type="Gene3D" id="3.30.420.40">
    <property type="match status" value="1"/>
</dbReference>
<keyword evidence="3" id="KW-1185">Reference proteome</keyword>
<dbReference type="EMBL" id="SRPO01000017">
    <property type="protein sequence ID" value="KAG5948538.1"/>
    <property type="molecule type" value="Genomic_DNA"/>
</dbReference>
<evidence type="ECO:0000256" key="1">
    <source>
        <dbReference type="SAM" id="MobiDB-lite"/>
    </source>
</evidence>
<dbReference type="AlphaFoldDB" id="A0A9P7SJX8"/>
<gene>
    <name evidence="2" type="ORF">E4U60_001686</name>
</gene>
<organism evidence="2 3">
    <name type="scientific">Claviceps pazoutovae</name>
    <dbReference type="NCBI Taxonomy" id="1649127"/>
    <lineage>
        <taxon>Eukaryota</taxon>
        <taxon>Fungi</taxon>
        <taxon>Dikarya</taxon>
        <taxon>Ascomycota</taxon>
        <taxon>Pezizomycotina</taxon>
        <taxon>Sordariomycetes</taxon>
        <taxon>Hypocreomycetidae</taxon>
        <taxon>Hypocreales</taxon>
        <taxon>Clavicipitaceae</taxon>
        <taxon>Claviceps</taxon>
    </lineage>
</organism>